<organism evidence="1">
    <name type="scientific">Anguilla anguilla</name>
    <name type="common">European freshwater eel</name>
    <name type="synonym">Muraena anguilla</name>
    <dbReference type="NCBI Taxonomy" id="7936"/>
    <lineage>
        <taxon>Eukaryota</taxon>
        <taxon>Metazoa</taxon>
        <taxon>Chordata</taxon>
        <taxon>Craniata</taxon>
        <taxon>Vertebrata</taxon>
        <taxon>Euteleostomi</taxon>
        <taxon>Actinopterygii</taxon>
        <taxon>Neopterygii</taxon>
        <taxon>Teleostei</taxon>
        <taxon>Anguilliformes</taxon>
        <taxon>Anguillidae</taxon>
        <taxon>Anguilla</taxon>
    </lineage>
</organism>
<dbReference type="EMBL" id="GBXM01099211">
    <property type="protein sequence ID" value="JAH09366.1"/>
    <property type="molecule type" value="Transcribed_RNA"/>
</dbReference>
<name>A0A0E9PXM3_ANGAN</name>
<proteinExistence type="predicted"/>
<dbReference type="AlphaFoldDB" id="A0A0E9PXM3"/>
<protein>
    <submittedName>
        <fullName evidence="1">Uncharacterized protein</fullName>
    </submittedName>
</protein>
<reference evidence="1" key="2">
    <citation type="journal article" date="2015" name="Fish Shellfish Immunol.">
        <title>Early steps in the European eel (Anguilla anguilla)-Vibrio vulnificus interaction in the gills: Role of the RtxA13 toxin.</title>
        <authorList>
            <person name="Callol A."/>
            <person name="Pajuelo D."/>
            <person name="Ebbesson L."/>
            <person name="Teles M."/>
            <person name="MacKenzie S."/>
            <person name="Amaro C."/>
        </authorList>
    </citation>
    <scope>NUCLEOTIDE SEQUENCE</scope>
</reference>
<reference evidence="1" key="1">
    <citation type="submission" date="2014-11" db="EMBL/GenBank/DDBJ databases">
        <authorList>
            <person name="Amaro Gonzalez C."/>
        </authorList>
    </citation>
    <scope>NUCLEOTIDE SEQUENCE</scope>
</reference>
<evidence type="ECO:0000313" key="1">
    <source>
        <dbReference type="EMBL" id="JAH09366.1"/>
    </source>
</evidence>
<accession>A0A0E9PXM3</accession>
<sequence>MTNQSEWQNYAAFQKANLNPTLFRLLLSLFLKKYSLPLYGKVCSLTVVLV</sequence>